<keyword evidence="2" id="KW-1185">Reference proteome</keyword>
<dbReference type="EMBL" id="JBHSED010000046">
    <property type="protein sequence ID" value="MFC4305957.1"/>
    <property type="molecule type" value="Genomic_DNA"/>
</dbReference>
<evidence type="ECO:0000313" key="1">
    <source>
        <dbReference type="EMBL" id="MFC4305957.1"/>
    </source>
</evidence>
<reference evidence="2" key="1">
    <citation type="journal article" date="2019" name="Int. J. Syst. Evol. Microbiol.">
        <title>The Global Catalogue of Microorganisms (GCM) 10K type strain sequencing project: providing services to taxonomists for standard genome sequencing and annotation.</title>
        <authorList>
            <consortium name="The Broad Institute Genomics Platform"/>
            <consortium name="The Broad Institute Genome Sequencing Center for Infectious Disease"/>
            <person name="Wu L."/>
            <person name="Ma J."/>
        </authorList>
    </citation>
    <scope>NUCLEOTIDE SEQUENCE [LARGE SCALE GENOMIC DNA]</scope>
    <source>
        <strain evidence="2">CGMCC 4.1641</strain>
    </source>
</reference>
<gene>
    <name evidence="1" type="ORF">ACFO1S_21230</name>
</gene>
<accession>A0ABV8SG72</accession>
<protein>
    <submittedName>
        <fullName evidence="1">Uncharacterized protein</fullName>
    </submittedName>
</protein>
<comment type="caution">
    <text evidence="1">The sequence shown here is derived from an EMBL/GenBank/DDBJ whole genome shotgun (WGS) entry which is preliminary data.</text>
</comment>
<feature type="non-terminal residue" evidence="1">
    <location>
        <position position="1"/>
    </location>
</feature>
<organism evidence="1 2">
    <name type="scientific">Cohnella boryungensis</name>
    <dbReference type="NCBI Taxonomy" id="768479"/>
    <lineage>
        <taxon>Bacteria</taxon>
        <taxon>Bacillati</taxon>
        <taxon>Bacillota</taxon>
        <taxon>Bacilli</taxon>
        <taxon>Bacillales</taxon>
        <taxon>Paenibacillaceae</taxon>
        <taxon>Cohnella</taxon>
    </lineage>
</organism>
<dbReference type="Proteomes" id="UP001595755">
    <property type="component" value="Unassembled WGS sequence"/>
</dbReference>
<evidence type="ECO:0000313" key="2">
    <source>
        <dbReference type="Proteomes" id="UP001595755"/>
    </source>
</evidence>
<name>A0ABV8SG72_9BACL</name>
<proteinExistence type="predicted"/>
<sequence>QIRMARVRFGSRIDADLIRMAKEKAEQNGLDGANAVIEAALRLYFANCATEVWEKTLHGGWIKKIIVRPGKVVIESIRSRKVRSRYNPQTFSDDSLTPKGWKKVWKMKQG</sequence>
<dbReference type="RefSeq" id="WP_378127505.1">
    <property type="nucleotide sequence ID" value="NZ_JBHSED010000046.1"/>
</dbReference>